<dbReference type="PRINTS" id="PR00105">
    <property type="entry name" value="C5METTRFRASE"/>
</dbReference>
<sequence>MGSPSLHSVPKPPLRVVDLFAGCGGLSQGFRQSGFFTPAAAVEFDPAAAATYGANFGADHIYCGDITDWVTGTLPEADVVVGGPPCQGFSNLGKKDEDDERNQLWRRYVDALVKIKPRAFLMENVDRFWKSREFQDLYAETAPGGRLEDYHIEVDLVRATDFGSAQLRKRVIVIGTRRDLPIIPIPEASTPKHMWRTVKDALAGVPPTVPPDRVELPDRSLADGTPGWFTAEELHITRRYDPVISLPRFHAIPPGGNRFDLPDHLKADCWKKHETGSGDVMGRLRWEQPSVTIRTEFFKPEKGRYLHPVEHRAITHYEAARLQGFQDDFKWCGTKIQIARQIGNAVPVELAQALAEHIGASLTGLPSAHAPRSPRVEQPALFAHVPTPAGAAIPTR</sequence>
<dbReference type="InterPro" id="IPR029063">
    <property type="entry name" value="SAM-dependent_MTases_sf"/>
</dbReference>
<dbReference type="NCBIfam" id="TIGR00675">
    <property type="entry name" value="dcm"/>
    <property type="match status" value="1"/>
</dbReference>
<evidence type="ECO:0000256" key="3">
    <source>
        <dbReference type="ARBA" id="ARBA00022691"/>
    </source>
</evidence>
<proteinExistence type="inferred from homology"/>
<name>A0A8J3L1N4_9ACTN</name>
<dbReference type="PROSITE" id="PS00094">
    <property type="entry name" value="C5_MTASE_1"/>
    <property type="match status" value="1"/>
</dbReference>
<dbReference type="PROSITE" id="PS51679">
    <property type="entry name" value="SAM_MT_C5"/>
    <property type="match status" value="1"/>
</dbReference>
<keyword evidence="2 5" id="KW-0808">Transferase</keyword>
<dbReference type="PROSITE" id="PS00095">
    <property type="entry name" value="C5_MTASE_2"/>
    <property type="match status" value="1"/>
</dbReference>
<dbReference type="PANTHER" id="PTHR10629">
    <property type="entry name" value="CYTOSINE-SPECIFIC METHYLTRANSFERASE"/>
    <property type="match status" value="1"/>
</dbReference>
<evidence type="ECO:0000256" key="1">
    <source>
        <dbReference type="ARBA" id="ARBA00022603"/>
    </source>
</evidence>
<dbReference type="GO" id="GO:0044027">
    <property type="term" value="P:negative regulation of gene expression via chromosomal CpG island methylation"/>
    <property type="evidence" value="ECO:0007669"/>
    <property type="project" value="TreeGrafter"/>
</dbReference>
<dbReference type="Proteomes" id="UP000630887">
    <property type="component" value="Unassembled WGS sequence"/>
</dbReference>
<gene>
    <name evidence="8" type="ORF">Cco03nite_28000</name>
</gene>
<evidence type="ECO:0000313" key="9">
    <source>
        <dbReference type="Proteomes" id="UP000630887"/>
    </source>
</evidence>
<dbReference type="Gene3D" id="3.90.120.10">
    <property type="entry name" value="DNA Methylase, subunit A, domain 2"/>
    <property type="match status" value="1"/>
</dbReference>
<evidence type="ECO:0000256" key="4">
    <source>
        <dbReference type="ARBA" id="ARBA00022747"/>
    </source>
</evidence>
<keyword evidence="3 5" id="KW-0949">S-adenosyl-L-methionine</keyword>
<dbReference type="InterPro" id="IPR050390">
    <property type="entry name" value="C5-Methyltransferase"/>
</dbReference>
<keyword evidence="1 5" id="KW-0489">Methyltransferase</keyword>
<evidence type="ECO:0000256" key="2">
    <source>
        <dbReference type="ARBA" id="ARBA00022679"/>
    </source>
</evidence>
<comment type="catalytic activity">
    <reaction evidence="7">
        <text>a 2'-deoxycytidine in DNA + S-adenosyl-L-methionine = a 5-methyl-2'-deoxycytidine in DNA + S-adenosyl-L-homocysteine + H(+)</text>
        <dbReference type="Rhea" id="RHEA:13681"/>
        <dbReference type="Rhea" id="RHEA-COMP:11369"/>
        <dbReference type="Rhea" id="RHEA-COMP:11370"/>
        <dbReference type="ChEBI" id="CHEBI:15378"/>
        <dbReference type="ChEBI" id="CHEBI:57856"/>
        <dbReference type="ChEBI" id="CHEBI:59789"/>
        <dbReference type="ChEBI" id="CHEBI:85452"/>
        <dbReference type="ChEBI" id="CHEBI:85454"/>
        <dbReference type="EC" id="2.1.1.37"/>
    </reaction>
</comment>
<keyword evidence="9" id="KW-1185">Reference proteome</keyword>
<dbReference type="GO" id="GO:0003886">
    <property type="term" value="F:DNA (cytosine-5-)-methyltransferase activity"/>
    <property type="evidence" value="ECO:0007669"/>
    <property type="project" value="UniProtKB-EC"/>
</dbReference>
<evidence type="ECO:0000256" key="5">
    <source>
        <dbReference type="PROSITE-ProRule" id="PRU01016"/>
    </source>
</evidence>
<dbReference type="InterPro" id="IPR031303">
    <property type="entry name" value="C5_meth_CS"/>
</dbReference>
<dbReference type="Pfam" id="PF00145">
    <property type="entry name" value="DNA_methylase"/>
    <property type="match status" value="1"/>
</dbReference>
<dbReference type="AlphaFoldDB" id="A0A8J3L1N4"/>
<comment type="caution">
    <text evidence="8">The sequence shown here is derived from an EMBL/GenBank/DDBJ whole genome shotgun (WGS) entry which is preliminary data.</text>
</comment>
<evidence type="ECO:0000256" key="6">
    <source>
        <dbReference type="RuleBase" id="RU000416"/>
    </source>
</evidence>
<organism evidence="8 9">
    <name type="scientific">Catellatospora coxensis</name>
    <dbReference type="NCBI Taxonomy" id="310354"/>
    <lineage>
        <taxon>Bacteria</taxon>
        <taxon>Bacillati</taxon>
        <taxon>Actinomycetota</taxon>
        <taxon>Actinomycetes</taxon>
        <taxon>Micromonosporales</taxon>
        <taxon>Micromonosporaceae</taxon>
        <taxon>Catellatospora</taxon>
    </lineage>
</organism>
<dbReference type="GO" id="GO:0009307">
    <property type="term" value="P:DNA restriction-modification system"/>
    <property type="evidence" value="ECO:0007669"/>
    <property type="project" value="UniProtKB-KW"/>
</dbReference>
<feature type="active site" evidence="5">
    <location>
        <position position="86"/>
    </location>
</feature>
<dbReference type="InterPro" id="IPR001525">
    <property type="entry name" value="C5_MeTfrase"/>
</dbReference>
<dbReference type="InterPro" id="IPR018117">
    <property type="entry name" value="C5_DNA_meth_AS"/>
</dbReference>
<reference evidence="8 9" key="1">
    <citation type="submission" date="2021-01" db="EMBL/GenBank/DDBJ databases">
        <title>Whole genome shotgun sequence of Catellatospora coxensis NBRC 107359.</title>
        <authorList>
            <person name="Komaki H."/>
            <person name="Tamura T."/>
        </authorList>
    </citation>
    <scope>NUCLEOTIDE SEQUENCE [LARGE SCALE GENOMIC DNA]</scope>
    <source>
        <strain evidence="8 9">NBRC 107359</strain>
    </source>
</reference>
<dbReference type="GO" id="GO:0003677">
    <property type="term" value="F:DNA binding"/>
    <property type="evidence" value="ECO:0007669"/>
    <property type="project" value="TreeGrafter"/>
</dbReference>
<evidence type="ECO:0000256" key="7">
    <source>
        <dbReference type="RuleBase" id="RU000417"/>
    </source>
</evidence>
<dbReference type="EC" id="2.1.1.37" evidence="7"/>
<protein>
    <recommendedName>
        <fullName evidence="7">Cytosine-specific methyltransferase</fullName>
        <ecNumber evidence="7">2.1.1.37</ecNumber>
    </recommendedName>
</protein>
<dbReference type="PANTHER" id="PTHR10629:SF52">
    <property type="entry name" value="DNA (CYTOSINE-5)-METHYLTRANSFERASE 1"/>
    <property type="match status" value="1"/>
</dbReference>
<comment type="similarity">
    <text evidence="5 6">Belongs to the class I-like SAM-binding methyltransferase superfamily. C5-methyltransferase family.</text>
</comment>
<evidence type="ECO:0000313" key="8">
    <source>
        <dbReference type="EMBL" id="GIG06100.1"/>
    </source>
</evidence>
<dbReference type="EMBL" id="BONI01000020">
    <property type="protein sequence ID" value="GIG06100.1"/>
    <property type="molecule type" value="Genomic_DNA"/>
</dbReference>
<dbReference type="Gene3D" id="3.40.50.150">
    <property type="entry name" value="Vaccinia Virus protein VP39"/>
    <property type="match status" value="1"/>
</dbReference>
<dbReference type="SUPFAM" id="SSF53335">
    <property type="entry name" value="S-adenosyl-L-methionine-dependent methyltransferases"/>
    <property type="match status" value="1"/>
</dbReference>
<accession>A0A8J3L1N4</accession>
<keyword evidence="4" id="KW-0680">Restriction system</keyword>
<dbReference type="GO" id="GO:0032259">
    <property type="term" value="P:methylation"/>
    <property type="evidence" value="ECO:0007669"/>
    <property type="project" value="UniProtKB-KW"/>
</dbReference>